<sequence length="340" mass="36000">MAATQPTASVTATMNDSNLIASYNRGPITTYFDFPTSCLSTLTSSSPLFFGHFYDSYVDPSCYPLGTLSASDVVGTDSWDLYYYSPGYCPNGWRAVTTISSVFPASLSIGSILYTGISLGPDTTAAICCPSGYQYASASETLPAGHLCSTSLTENTVLSFLLPTNDGDKWLIGNISTTTWSTGEYIFGDGIPIWWKSGDLSILSSAATATPPTSLSASTSKASPTPTSTILPPTSTSTSTSARASTPLLSSQNSRSGGLSTGTEIGISVAIPVAIIAILVFGILIYFRRHRRANRTAHPVQSDRDGTAWARYPNELSSSEPALVGQETHSHHQSSHPELR</sequence>
<evidence type="ECO:0000256" key="1">
    <source>
        <dbReference type="SAM" id="MobiDB-lite"/>
    </source>
</evidence>
<feature type="compositionally biased region" description="Low complexity" evidence="1">
    <location>
        <begin position="213"/>
        <end position="251"/>
    </location>
</feature>
<proteinExistence type="predicted"/>
<dbReference type="EMBL" id="KV750166">
    <property type="protein sequence ID" value="OCL05950.1"/>
    <property type="molecule type" value="Genomic_DNA"/>
</dbReference>
<keyword evidence="2" id="KW-0812">Transmembrane</keyword>
<dbReference type="OrthoDB" id="4770059at2759"/>
<keyword evidence="4" id="KW-1185">Reference proteome</keyword>
<dbReference type="Proteomes" id="UP000250140">
    <property type="component" value="Unassembled WGS sequence"/>
</dbReference>
<keyword evidence="2" id="KW-1133">Transmembrane helix</keyword>
<dbReference type="AlphaFoldDB" id="A0A8E2EW33"/>
<protein>
    <submittedName>
        <fullName evidence="3">Uncharacterized protein</fullName>
    </submittedName>
</protein>
<feature type="transmembrane region" description="Helical" evidence="2">
    <location>
        <begin position="265"/>
        <end position="287"/>
    </location>
</feature>
<reference evidence="3 4" key="1">
    <citation type="journal article" date="2016" name="Nat. Commun.">
        <title>Ectomycorrhizal ecology is imprinted in the genome of the dominant symbiotic fungus Cenococcum geophilum.</title>
        <authorList>
            <consortium name="DOE Joint Genome Institute"/>
            <person name="Peter M."/>
            <person name="Kohler A."/>
            <person name="Ohm R.A."/>
            <person name="Kuo A."/>
            <person name="Krutzmann J."/>
            <person name="Morin E."/>
            <person name="Arend M."/>
            <person name="Barry K.W."/>
            <person name="Binder M."/>
            <person name="Choi C."/>
            <person name="Clum A."/>
            <person name="Copeland A."/>
            <person name="Grisel N."/>
            <person name="Haridas S."/>
            <person name="Kipfer T."/>
            <person name="LaButti K."/>
            <person name="Lindquist E."/>
            <person name="Lipzen A."/>
            <person name="Maire R."/>
            <person name="Meier B."/>
            <person name="Mihaltcheva S."/>
            <person name="Molinier V."/>
            <person name="Murat C."/>
            <person name="Poggeler S."/>
            <person name="Quandt C.A."/>
            <person name="Sperisen C."/>
            <person name="Tritt A."/>
            <person name="Tisserant E."/>
            <person name="Crous P.W."/>
            <person name="Henrissat B."/>
            <person name="Nehls U."/>
            <person name="Egli S."/>
            <person name="Spatafora J.W."/>
            <person name="Grigoriev I.V."/>
            <person name="Martin F.M."/>
        </authorList>
    </citation>
    <scope>NUCLEOTIDE SEQUENCE [LARGE SCALE GENOMIC DNA]</scope>
    <source>
        <strain evidence="3 4">CBS 207.34</strain>
    </source>
</reference>
<evidence type="ECO:0000313" key="3">
    <source>
        <dbReference type="EMBL" id="OCL05950.1"/>
    </source>
</evidence>
<accession>A0A8E2EW33</accession>
<gene>
    <name evidence="3" type="ORF">AOQ84DRAFT_390542</name>
</gene>
<evidence type="ECO:0000256" key="2">
    <source>
        <dbReference type="SAM" id="Phobius"/>
    </source>
</evidence>
<feature type="region of interest" description="Disordered" evidence="1">
    <location>
        <begin position="312"/>
        <end position="340"/>
    </location>
</feature>
<organism evidence="3 4">
    <name type="scientific">Glonium stellatum</name>
    <dbReference type="NCBI Taxonomy" id="574774"/>
    <lineage>
        <taxon>Eukaryota</taxon>
        <taxon>Fungi</taxon>
        <taxon>Dikarya</taxon>
        <taxon>Ascomycota</taxon>
        <taxon>Pezizomycotina</taxon>
        <taxon>Dothideomycetes</taxon>
        <taxon>Pleosporomycetidae</taxon>
        <taxon>Gloniales</taxon>
        <taxon>Gloniaceae</taxon>
        <taxon>Glonium</taxon>
    </lineage>
</organism>
<keyword evidence="2" id="KW-0472">Membrane</keyword>
<feature type="region of interest" description="Disordered" evidence="1">
    <location>
        <begin position="213"/>
        <end position="258"/>
    </location>
</feature>
<evidence type="ECO:0000313" key="4">
    <source>
        <dbReference type="Proteomes" id="UP000250140"/>
    </source>
</evidence>
<name>A0A8E2EW33_9PEZI</name>